<feature type="repeat" description="TPR" evidence="3">
    <location>
        <begin position="254"/>
        <end position="287"/>
    </location>
</feature>
<evidence type="ECO:0000256" key="3">
    <source>
        <dbReference type="PROSITE-ProRule" id="PRU00339"/>
    </source>
</evidence>
<dbReference type="STRING" id="2018661.A0A2A2LIF1"/>
<dbReference type="GO" id="GO:0006368">
    <property type="term" value="P:transcription elongation by RNA polymerase II"/>
    <property type="evidence" value="ECO:0007669"/>
    <property type="project" value="TreeGrafter"/>
</dbReference>
<dbReference type="PROSITE" id="PS50005">
    <property type="entry name" value="TPR"/>
    <property type="match status" value="5"/>
</dbReference>
<dbReference type="InterPro" id="IPR006597">
    <property type="entry name" value="Sel1-like"/>
</dbReference>
<name>A0A2A2LIF1_9BILA</name>
<feature type="repeat" description="TPR" evidence="3">
    <location>
        <begin position="145"/>
        <end position="178"/>
    </location>
</feature>
<dbReference type="SUPFAM" id="SSF48452">
    <property type="entry name" value="TPR-like"/>
    <property type="match status" value="3"/>
</dbReference>
<feature type="repeat" description="TPR" evidence="3">
    <location>
        <begin position="632"/>
        <end position="665"/>
    </location>
</feature>
<sequence length="774" mass="89081">MDAFMKILEMSGHEAGLNYPDVEDDQMRALDMLAAYYVHKGHKERTSREKRTELFNKATILFTTADRIKMYDTSHLTGRAWFCLLEGKNSKLDQADQQFNFVMKQNANDIPAMLGKACIAFNTKDYKHALYFYKKALQQKPDGPADFRVGLGYCYARMGNLEKARQAFERALEINEQNVPALVSLAILDQNSGNSEESLSNSISRLSLAYKLEPENPVVLIHLANHFFFKGDLSKVEQLAWHALQIADNSSIKGEACYQLARCFHSEKNYEKAFRYYYQATTLDPNFILAHFGLGQLHIYKGELNQAISSFETVIQHYPNNVETLKILGSLYAHSDIKNQERRQKAREAFQKLLKFCPDDIEGLIDLAQLLENTDPTKSLELYEKSIQLLRDVENVDPQPEMVNNIGALHMQLGNYERAKDFFEEAQRILETSLTRGDTGADSNMMVTIRYNLARCLEYLCLYNDAETVYKSILVQHQNYVDCYMRLGCICRDRGQIYDSSIWFKQAIPYDEVSHDAWTLIGNLHMSKNEWGPAQKKFEMIVAKGGSSKMNAYAHIALGNVWLEQLFNPARKREDDPKNMDRALQMFVKAIKLQPKNIWAANGIGCILAVKRQWEEARETFSMVRELTAEFSDVWFNIAHVYMEMGQYVPAIQMYTNAMKKFKRENDVLCLMYLARAYCRAGKMPECRETLEKAIIEALDNVQIKTNYSMVLKRMAKTALENAKATARQVRDAIEDLKTAERWETQNSSNVHSLTFEANSKNAESKFLCPIFFF</sequence>
<dbReference type="Pfam" id="PF14559">
    <property type="entry name" value="TPR_19"/>
    <property type="match status" value="1"/>
</dbReference>
<feature type="repeat" description="TPR" evidence="3">
    <location>
        <begin position="288"/>
        <end position="321"/>
    </location>
</feature>
<dbReference type="Gene3D" id="1.25.40.10">
    <property type="entry name" value="Tetratricopeptide repeat domain"/>
    <property type="match status" value="3"/>
</dbReference>
<dbReference type="Proteomes" id="UP000218231">
    <property type="component" value="Unassembled WGS sequence"/>
</dbReference>
<dbReference type="GO" id="GO:0016593">
    <property type="term" value="C:Cdc73/Paf1 complex"/>
    <property type="evidence" value="ECO:0007669"/>
    <property type="project" value="TreeGrafter"/>
</dbReference>
<dbReference type="FunFam" id="1.25.40.10:FF:000162">
    <property type="entry name" value="CTR9 homolog, Paf1/RNA polymerase II complex component"/>
    <property type="match status" value="1"/>
</dbReference>
<dbReference type="SMART" id="SM00028">
    <property type="entry name" value="TPR"/>
    <property type="match status" value="14"/>
</dbReference>
<organism evidence="4 5">
    <name type="scientific">Diploscapter pachys</name>
    <dbReference type="NCBI Taxonomy" id="2018661"/>
    <lineage>
        <taxon>Eukaryota</taxon>
        <taxon>Metazoa</taxon>
        <taxon>Ecdysozoa</taxon>
        <taxon>Nematoda</taxon>
        <taxon>Chromadorea</taxon>
        <taxon>Rhabditida</taxon>
        <taxon>Rhabditina</taxon>
        <taxon>Rhabditomorpha</taxon>
        <taxon>Rhabditoidea</taxon>
        <taxon>Rhabditidae</taxon>
        <taxon>Diploscapter</taxon>
    </lineage>
</organism>
<dbReference type="InterPro" id="IPR031101">
    <property type="entry name" value="Ctr9"/>
</dbReference>
<dbReference type="SMART" id="SM00671">
    <property type="entry name" value="SEL1"/>
    <property type="match status" value="5"/>
</dbReference>
<evidence type="ECO:0000256" key="2">
    <source>
        <dbReference type="ARBA" id="ARBA00022803"/>
    </source>
</evidence>
<protein>
    <submittedName>
        <fullName evidence="4">Uncharacterized protein</fullName>
    </submittedName>
</protein>
<dbReference type="GO" id="GO:0006355">
    <property type="term" value="P:regulation of DNA-templated transcription"/>
    <property type="evidence" value="ECO:0007669"/>
    <property type="project" value="InterPro"/>
</dbReference>
<dbReference type="Pfam" id="PF13181">
    <property type="entry name" value="TPR_8"/>
    <property type="match status" value="3"/>
</dbReference>
<dbReference type="InterPro" id="IPR019734">
    <property type="entry name" value="TPR_rpt"/>
</dbReference>
<accession>A0A2A2LIF1</accession>
<dbReference type="Pfam" id="PF13432">
    <property type="entry name" value="TPR_16"/>
    <property type="match status" value="1"/>
</dbReference>
<dbReference type="EMBL" id="LIAE01006715">
    <property type="protein sequence ID" value="PAV85929.1"/>
    <property type="molecule type" value="Genomic_DNA"/>
</dbReference>
<reference evidence="4 5" key="1">
    <citation type="journal article" date="2017" name="Curr. Biol.">
        <title>Genome architecture and evolution of a unichromosomal asexual nematode.</title>
        <authorList>
            <person name="Fradin H."/>
            <person name="Zegar C."/>
            <person name="Gutwein M."/>
            <person name="Lucas J."/>
            <person name="Kovtun M."/>
            <person name="Corcoran D."/>
            <person name="Baugh L.R."/>
            <person name="Kiontke K."/>
            <person name="Gunsalus K."/>
            <person name="Fitch D.H."/>
            <person name="Piano F."/>
        </authorList>
    </citation>
    <scope>NUCLEOTIDE SEQUENCE [LARGE SCALE GENOMIC DNA]</scope>
    <source>
        <strain evidence="4">PF1309</strain>
    </source>
</reference>
<evidence type="ECO:0000313" key="4">
    <source>
        <dbReference type="EMBL" id="PAV85929.1"/>
    </source>
</evidence>
<feature type="repeat" description="TPR" evidence="3">
    <location>
        <begin position="400"/>
        <end position="433"/>
    </location>
</feature>
<dbReference type="InterPro" id="IPR011990">
    <property type="entry name" value="TPR-like_helical_dom_sf"/>
</dbReference>
<dbReference type="PANTHER" id="PTHR14027">
    <property type="entry name" value="RNA POLYMERASE-ASSOCIATED PROTEIN CTR9"/>
    <property type="match status" value="1"/>
</dbReference>
<keyword evidence="1" id="KW-0677">Repeat</keyword>
<keyword evidence="2 3" id="KW-0802">TPR repeat</keyword>
<dbReference type="PANTHER" id="PTHR14027:SF2">
    <property type="entry name" value="RNA POLYMERASE-ASSOCIATED PROTEIN CTR9 HOMOLOG"/>
    <property type="match status" value="1"/>
</dbReference>
<evidence type="ECO:0000313" key="5">
    <source>
        <dbReference type="Proteomes" id="UP000218231"/>
    </source>
</evidence>
<proteinExistence type="predicted"/>
<dbReference type="OrthoDB" id="343875at2759"/>
<evidence type="ECO:0000256" key="1">
    <source>
        <dbReference type="ARBA" id="ARBA00022737"/>
    </source>
</evidence>
<dbReference type="PROSITE" id="PS50293">
    <property type="entry name" value="TPR_REGION"/>
    <property type="match status" value="1"/>
</dbReference>
<gene>
    <name evidence="4" type="ORF">WR25_00948</name>
</gene>
<dbReference type="GO" id="GO:0000993">
    <property type="term" value="F:RNA polymerase II complex binding"/>
    <property type="evidence" value="ECO:0007669"/>
    <property type="project" value="TreeGrafter"/>
</dbReference>
<comment type="caution">
    <text evidence="4">The sequence shown here is derived from an EMBL/GenBank/DDBJ whole genome shotgun (WGS) entry which is preliminary data.</text>
</comment>
<dbReference type="AlphaFoldDB" id="A0A2A2LIF1"/>
<keyword evidence="5" id="KW-1185">Reference proteome</keyword>